<name>A0A318R556_PROMR</name>
<evidence type="ECO:0000313" key="2">
    <source>
        <dbReference type="Proteomes" id="UP000247807"/>
    </source>
</evidence>
<accession>A0A318R556</accession>
<dbReference type="AlphaFoldDB" id="A0A318R556"/>
<dbReference type="EMBL" id="QJUE01000002">
    <property type="protein sequence ID" value="PYE03244.1"/>
    <property type="molecule type" value="Genomic_DNA"/>
</dbReference>
<sequence>MNNFNSDCLSDFIKCKSIWFLFLTELNWNPSAINPLELVPESFWPEVTDLLIEARYIGQSRNYYLKESDKYMDYLSKGGRRLKAD</sequence>
<gene>
    <name evidence="1" type="ORF">DNJ73_05770</name>
</gene>
<comment type="caution">
    <text evidence="1">The sequence shown here is derived from an EMBL/GenBank/DDBJ whole genome shotgun (WGS) entry which is preliminary data.</text>
</comment>
<organism evidence="1 2">
    <name type="scientific">Prochlorococcus marinus XMU1408</name>
    <dbReference type="NCBI Taxonomy" id="2213228"/>
    <lineage>
        <taxon>Bacteria</taxon>
        <taxon>Bacillati</taxon>
        <taxon>Cyanobacteriota</taxon>
        <taxon>Cyanophyceae</taxon>
        <taxon>Synechococcales</taxon>
        <taxon>Prochlorococcaceae</taxon>
        <taxon>Prochlorococcus</taxon>
    </lineage>
</organism>
<reference evidence="1 2" key="1">
    <citation type="journal article" date="2018" name="Appl. Environ. Microbiol.">
        <title>Genome rearrangement shapes Prochlorococcus ecological adaptation.</title>
        <authorList>
            <person name="Yan W."/>
            <person name="Wei S."/>
            <person name="Wang Q."/>
            <person name="Xiao X."/>
            <person name="Zeng Q."/>
            <person name="Jiao N."/>
            <person name="Zhang R."/>
        </authorList>
    </citation>
    <scope>NUCLEOTIDE SEQUENCE [LARGE SCALE GENOMIC DNA]</scope>
    <source>
        <strain evidence="1 2">XMU1408</strain>
    </source>
</reference>
<dbReference type="RefSeq" id="WP_158466732.1">
    <property type="nucleotide sequence ID" value="NZ_QJUE01000002.1"/>
</dbReference>
<protein>
    <submittedName>
        <fullName evidence="1">Uncharacterized protein</fullName>
    </submittedName>
</protein>
<dbReference type="Proteomes" id="UP000247807">
    <property type="component" value="Unassembled WGS sequence"/>
</dbReference>
<evidence type="ECO:0000313" key="1">
    <source>
        <dbReference type="EMBL" id="PYE03244.1"/>
    </source>
</evidence>
<dbReference type="OrthoDB" id="541098at2"/>
<proteinExistence type="predicted"/>